<reference evidence="1" key="1">
    <citation type="journal article" date="2020" name="Microb. Genom.">
        <title>Genetic diversity of clinical and environmental Mucorales isolates obtained from an investigation of mucormycosis cases among solid organ transplant recipients.</title>
        <authorList>
            <person name="Nguyen M.H."/>
            <person name="Kaul D."/>
            <person name="Muto C."/>
            <person name="Cheng S.J."/>
            <person name="Richter R.A."/>
            <person name="Bruno V.M."/>
            <person name="Liu G."/>
            <person name="Beyhan S."/>
            <person name="Sundermann A.J."/>
            <person name="Mounaud S."/>
            <person name="Pasculle A.W."/>
            <person name="Nierman W.C."/>
            <person name="Driscoll E."/>
            <person name="Cumbie R."/>
            <person name="Clancy C.J."/>
            <person name="Dupont C.L."/>
        </authorList>
    </citation>
    <scope>NUCLEOTIDE SEQUENCE</scope>
    <source>
        <strain evidence="1">GL16</strain>
    </source>
</reference>
<name>A0A9P6XYS6_RHIOR</name>
<sequence>MNDESRNIYARIMETVLDFIPDWKEDDSETTCYRHFGSIMDNLFRGSSVRLTDGDIACQVTKLPKQYNNFVYDPSIESNVHGRKIDLLIKYGHDDIVMSANKFKKHIVTSNIASSQQCKNLCVNETILAALQRLNPTTIDGLIAVDWIGNVGYMFAIVDINDIYYTQKIEILVMPESTVDLAQFETTLDLLICYHHFIVSKGQEAQISLSKQKNLDRLCSIYGTTDSSFGASNQHDIFFTPKPVLKKPKIHHHSQPI</sequence>
<gene>
    <name evidence="1" type="ORF">G6F51_011577</name>
</gene>
<dbReference type="OrthoDB" id="2267950at2759"/>
<evidence type="ECO:0000313" key="1">
    <source>
        <dbReference type="EMBL" id="KAG1535365.1"/>
    </source>
</evidence>
<dbReference type="EMBL" id="JAANIT010002835">
    <property type="protein sequence ID" value="KAG1535365.1"/>
    <property type="molecule type" value="Genomic_DNA"/>
</dbReference>
<evidence type="ECO:0000313" key="2">
    <source>
        <dbReference type="Proteomes" id="UP000717996"/>
    </source>
</evidence>
<comment type="caution">
    <text evidence="1">The sequence shown here is derived from an EMBL/GenBank/DDBJ whole genome shotgun (WGS) entry which is preliminary data.</text>
</comment>
<organism evidence="1 2">
    <name type="scientific">Rhizopus oryzae</name>
    <name type="common">Mucormycosis agent</name>
    <name type="synonym">Rhizopus arrhizus var. delemar</name>
    <dbReference type="NCBI Taxonomy" id="64495"/>
    <lineage>
        <taxon>Eukaryota</taxon>
        <taxon>Fungi</taxon>
        <taxon>Fungi incertae sedis</taxon>
        <taxon>Mucoromycota</taxon>
        <taxon>Mucoromycotina</taxon>
        <taxon>Mucoromycetes</taxon>
        <taxon>Mucorales</taxon>
        <taxon>Mucorineae</taxon>
        <taxon>Rhizopodaceae</taxon>
        <taxon>Rhizopus</taxon>
    </lineage>
</organism>
<protein>
    <submittedName>
        <fullName evidence="1">Uncharacterized protein</fullName>
    </submittedName>
</protein>
<dbReference type="Proteomes" id="UP000717996">
    <property type="component" value="Unassembled WGS sequence"/>
</dbReference>
<dbReference type="AlphaFoldDB" id="A0A9P6XYS6"/>
<proteinExistence type="predicted"/>
<accession>A0A9P6XYS6</accession>